<dbReference type="PROSITE" id="PS51257">
    <property type="entry name" value="PROKAR_LIPOPROTEIN"/>
    <property type="match status" value="1"/>
</dbReference>
<dbReference type="OrthoDB" id="5690813at2"/>
<evidence type="ECO:0008006" key="5">
    <source>
        <dbReference type="Google" id="ProtNLM"/>
    </source>
</evidence>
<organism evidence="3 4">
    <name type="scientific">[Actinobacillus] rossii</name>
    <dbReference type="NCBI Taxonomy" id="123820"/>
    <lineage>
        <taxon>Bacteria</taxon>
        <taxon>Pseudomonadati</taxon>
        <taxon>Pseudomonadota</taxon>
        <taxon>Gammaproteobacteria</taxon>
        <taxon>Pasteurellales</taxon>
        <taxon>Pasteurellaceae</taxon>
    </lineage>
</organism>
<gene>
    <name evidence="3" type="ORF">NCTC10801_01300</name>
</gene>
<feature type="signal peptide" evidence="2">
    <location>
        <begin position="1"/>
        <end position="19"/>
    </location>
</feature>
<keyword evidence="4" id="KW-1185">Reference proteome</keyword>
<dbReference type="EMBL" id="UFRQ01000003">
    <property type="protein sequence ID" value="SUT90829.1"/>
    <property type="molecule type" value="Genomic_DNA"/>
</dbReference>
<evidence type="ECO:0000313" key="3">
    <source>
        <dbReference type="EMBL" id="SUT90829.1"/>
    </source>
</evidence>
<accession>A0A380TSP4</accession>
<protein>
    <recommendedName>
        <fullName evidence="5">Lipoprotein</fullName>
    </recommendedName>
</protein>
<evidence type="ECO:0000313" key="4">
    <source>
        <dbReference type="Proteomes" id="UP000254649"/>
    </source>
</evidence>
<sequence length="100" mass="11065">MNKKSLILVVASVVLAACSAPQHQPTAPLDTRSVQEYNNRVYSGNTVPMSQRVKTPKQVETPVNQSDKQPRRSAVTRINPSIGVGVGYGWGSRCHHRHCW</sequence>
<name>A0A380TSP4_9PAST</name>
<keyword evidence="2" id="KW-0732">Signal</keyword>
<feature type="region of interest" description="Disordered" evidence="1">
    <location>
        <begin position="45"/>
        <end position="75"/>
    </location>
</feature>
<proteinExistence type="predicted"/>
<evidence type="ECO:0000256" key="1">
    <source>
        <dbReference type="SAM" id="MobiDB-lite"/>
    </source>
</evidence>
<reference evidence="3 4" key="1">
    <citation type="submission" date="2018-06" db="EMBL/GenBank/DDBJ databases">
        <authorList>
            <consortium name="Pathogen Informatics"/>
            <person name="Doyle S."/>
        </authorList>
    </citation>
    <scope>NUCLEOTIDE SEQUENCE [LARGE SCALE GENOMIC DNA]</scope>
    <source>
        <strain evidence="3 4">NCTC10801</strain>
    </source>
</reference>
<dbReference type="Proteomes" id="UP000254649">
    <property type="component" value="Unassembled WGS sequence"/>
</dbReference>
<dbReference type="AlphaFoldDB" id="A0A380TSP4"/>
<feature type="chain" id="PRO_5016862671" description="Lipoprotein" evidence="2">
    <location>
        <begin position="20"/>
        <end position="100"/>
    </location>
</feature>
<evidence type="ECO:0000256" key="2">
    <source>
        <dbReference type="SAM" id="SignalP"/>
    </source>
</evidence>